<feature type="domain" description="HTH cro/C1-type" evidence="8">
    <location>
        <begin position="22"/>
        <end position="65"/>
    </location>
</feature>
<accession>A0A1Y1SGW9</accession>
<keyword evidence="4 7" id="KW-0068">Autocatalytic cleavage</keyword>
<dbReference type="GO" id="GO:0006281">
    <property type="term" value="P:DNA repair"/>
    <property type="evidence" value="ECO:0007669"/>
    <property type="project" value="UniProtKB-KW"/>
</dbReference>
<comment type="similarity">
    <text evidence="1 7">Belongs to the peptidase S24 family.</text>
</comment>
<proteinExistence type="inferred from homology"/>
<dbReference type="InterPro" id="IPR015927">
    <property type="entry name" value="Peptidase_S24_S26A/B/C"/>
</dbReference>
<dbReference type="GO" id="GO:0006355">
    <property type="term" value="P:regulation of DNA-templated transcription"/>
    <property type="evidence" value="ECO:0007669"/>
    <property type="project" value="InterPro"/>
</dbReference>
<dbReference type="InterPro" id="IPR036286">
    <property type="entry name" value="LexA/Signal_pep-like_sf"/>
</dbReference>
<evidence type="ECO:0000256" key="4">
    <source>
        <dbReference type="ARBA" id="ARBA00022813"/>
    </source>
</evidence>
<sequence length="220" mass="24883">MYKERRRQNLMRLIDEQADGHQAEFAARLGKSPSYVGQLVRGVGSFGDRVARQIEQQCRKPRGWLDRHEQTAETSASPRDQGLCPMLSWVAAGSWHGMETPDGSGNDAAEWLSCPVRHSESTFVLRVRGESMYNPLGRLSFSDGDLIFVDPQRQPENKSCVVVRREADQSATFKQLIQEGETPVARRYLKPLNPNWPEPILELQEDDRLCGVVIFKGMAL</sequence>
<evidence type="ECO:0000256" key="1">
    <source>
        <dbReference type="ARBA" id="ARBA00007484"/>
    </source>
</evidence>
<dbReference type="GO" id="GO:0003677">
    <property type="term" value="F:DNA binding"/>
    <property type="evidence" value="ECO:0007669"/>
    <property type="project" value="InterPro"/>
</dbReference>
<dbReference type="GO" id="GO:0016787">
    <property type="term" value="F:hydrolase activity"/>
    <property type="evidence" value="ECO:0007669"/>
    <property type="project" value="UniProtKB-KW"/>
</dbReference>
<dbReference type="CDD" id="cd00093">
    <property type="entry name" value="HTH_XRE"/>
    <property type="match status" value="1"/>
</dbReference>
<reference evidence="9 10" key="1">
    <citation type="submission" date="2013-04" db="EMBL/GenBank/DDBJ databases">
        <title>Oceanococcus atlanticus 22II-S10r2 Genome Sequencing.</title>
        <authorList>
            <person name="Lai Q."/>
            <person name="Li G."/>
            <person name="Shao Z."/>
        </authorList>
    </citation>
    <scope>NUCLEOTIDE SEQUENCE [LARGE SCALE GENOMIC DNA]</scope>
    <source>
        <strain evidence="9 10">22II-S10r2</strain>
    </source>
</reference>
<dbReference type="OrthoDB" id="9791537at2"/>
<dbReference type="STRING" id="1317117.ATO7_03485"/>
<dbReference type="PROSITE" id="PS50943">
    <property type="entry name" value="HTH_CROC1"/>
    <property type="match status" value="1"/>
</dbReference>
<evidence type="ECO:0000313" key="10">
    <source>
        <dbReference type="Proteomes" id="UP000192342"/>
    </source>
</evidence>
<evidence type="ECO:0000256" key="7">
    <source>
        <dbReference type="RuleBase" id="RU003991"/>
    </source>
</evidence>
<dbReference type="PRINTS" id="PR00726">
    <property type="entry name" value="LEXASERPTASE"/>
</dbReference>
<keyword evidence="3 7" id="KW-0378">Hydrolase</keyword>
<organism evidence="9 10">
    <name type="scientific">Oceanococcus atlanticus</name>
    <dbReference type="NCBI Taxonomy" id="1317117"/>
    <lineage>
        <taxon>Bacteria</taxon>
        <taxon>Pseudomonadati</taxon>
        <taxon>Pseudomonadota</taxon>
        <taxon>Gammaproteobacteria</taxon>
        <taxon>Chromatiales</taxon>
        <taxon>Oceanococcaceae</taxon>
        <taxon>Oceanococcus</taxon>
    </lineage>
</organism>
<evidence type="ECO:0000259" key="8">
    <source>
        <dbReference type="PROSITE" id="PS50943"/>
    </source>
</evidence>
<evidence type="ECO:0000256" key="6">
    <source>
        <dbReference type="ARBA" id="ARBA00023236"/>
    </source>
</evidence>
<dbReference type="Pfam" id="PF00717">
    <property type="entry name" value="Peptidase_S24"/>
    <property type="match status" value="1"/>
</dbReference>
<evidence type="ECO:0000256" key="2">
    <source>
        <dbReference type="ARBA" id="ARBA00022763"/>
    </source>
</evidence>
<dbReference type="PANTHER" id="PTHR33516">
    <property type="entry name" value="LEXA REPRESSOR"/>
    <property type="match status" value="1"/>
</dbReference>
<keyword evidence="10" id="KW-1185">Reference proteome</keyword>
<gene>
    <name evidence="9" type="ORF">ATO7_03485</name>
</gene>
<evidence type="ECO:0000313" key="9">
    <source>
        <dbReference type="EMBL" id="ORE88906.1"/>
    </source>
</evidence>
<protein>
    <submittedName>
        <fullName evidence="9">Peptidase S24, S26A and S26B</fullName>
    </submittedName>
</protein>
<name>A0A1Y1SGW9_9GAMM</name>
<dbReference type="InterPro" id="IPR050077">
    <property type="entry name" value="LexA_repressor"/>
</dbReference>
<keyword evidence="2" id="KW-0227">DNA damage</keyword>
<dbReference type="Pfam" id="PF01381">
    <property type="entry name" value="HTH_3"/>
    <property type="match status" value="1"/>
</dbReference>
<dbReference type="EMBL" id="AQQV01000001">
    <property type="protein sequence ID" value="ORE88906.1"/>
    <property type="molecule type" value="Genomic_DNA"/>
</dbReference>
<dbReference type="GO" id="GO:0009432">
    <property type="term" value="P:SOS response"/>
    <property type="evidence" value="ECO:0007669"/>
    <property type="project" value="UniProtKB-KW"/>
</dbReference>
<dbReference type="Gene3D" id="2.10.109.10">
    <property type="entry name" value="Umud Fragment, subunit A"/>
    <property type="match status" value="1"/>
</dbReference>
<dbReference type="Proteomes" id="UP000192342">
    <property type="component" value="Unassembled WGS sequence"/>
</dbReference>
<dbReference type="InterPro" id="IPR039418">
    <property type="entry name" value="LexA-like"/>
</dbReference>
<dbReference type="RefSeq" id="WP_158523019.1">
    <property type="nucleotide sequence ID" value="NZ_AQQV01000001.1"/>
</dbReference>
<evidence type="ECO:0000256" key="3">
    <source>
        <dbReference type="ARBA" id="ARBA00022801"/>
    </source>
</evidence>
<evidence type="ECO:0000256" key="5">
    <source>
        <dbReference type="ARBA" id="ARBA00023204"/>
    </source>
</evidence>
<dbReference type="PANTHER" id="PTHR33516:SF2">
    <property type="entry name" value="LEXA REPRESSOR-RELATED"/>
    <property type="match status" value="1"/>
</dbReference>
<dbReference type="InterPro" id="IPR006197">
    <property type="entry name" value="Peptidase_S24_LexA"/>
</dbReference>
<dbReference type="InterPro" id="IPR001387">
    <property type="entry name" value="Cro/C1-type_HTH"/>
</dbReference>
<keyword evidence="5" id="KW-0234">DNA repair</keyword>
<dbReference type="CDD" id="cd06529">
    <property type="entry name" value="S24_LexA-like"/>
    <property type="match status" value="1"/>
</dbReference>
<keyword evidence="6" id="KW-0742">SOS response</keyword>
<dbReference type="SUPFAM" id="SSF51306">
    <property type="entry name" value="LexA/Signal peptidase"/>
    <property type="match status" value="1"/>
</dbReference>
<dbReference type="AlphaFoldDB" id="A0A1Y1SGW9"/>
<comment type="caution">
    <text evidence="9">The sequence shown here is derived from an EMBL/GenBank/DDBJ whole genome shotgun (WGS) entry which is preliminary data.</text>
</comment>